<comment type="caution">
    <text evidence="3">The sequence shown here is derived from an EMBL/GenBank/DDBJ whole genome shotgun (WGS) entry which is preliminary data.</text>
</comment>
<dbReference type="Pfam" id="PF03929">
    <property type="entry name" value="PepSY_TM"/>
    <property type="match status" value="1"/>
</dbReference>
<feature type="transmembrane region" description="Helical" evidence="1">
    <location>
        <begin position="12"/>
        <end position="35"/>
    </location>
</feature>
<dbReference type="PANTHER" id="PTHR34219">
    <property type="entry name" value="IRON-REGULATED INNER MEMBRANE PROTEIN-RELATED"/>
    <property type="match status" value="1"/>
</dbReference>
<dbReference type="AlphaFoldDB" id="A0A0C3RFY6"/>
<evidence type="ECO:0000313" key="5">
    <source>
        <dbReference type="Proteomes" id="UP000031980"/>
    </source>
</evidence>
<reference evidence="3 5" key="1">
    <citation type="submission" date="2014-07" db="EMBL/GenBank/DDBJ databases">
        <title>Porphyromonadaceae bacterium OUH 308042 = ATCC BAA-2681 = DSM 28342 draft genome.</title>
        <authorList>
            <person name="Sydenham T.V."/>
            <person name="Hasman H."/>
            <person name="Justensen U.S."/>
        </authorList>
    </citation>
    <scope>NUCLEOTIDE SEQUENCE [LARGE SCALE GENOMIC DNA]</scope>
    <source>
        <strain evidence="3 5">OUH 308042</strain>
    </source>
</reference>
<sequence>MIKFFIHVHRILGLLLCILCFLWCISGIVLIYHSFPRVGPDKRLPRQEALDTSRLPAINEIRQRLPQNVLSNNFNLNNPFGEPVFHYGRWREVTDLYADSTYILPSPIYSLCEERAKYWCPDRNITEVDTLRKLEVWIPFGQLKKDLPIYKFYFDGPEHYQLYISSRTGNILQFSSREQRFWAWIGAIPHWLYITSIRQDIQKWDTLLYWSCLLSLIMCISGIFLGIRAYWLARRKGFLHSPYTKPWFRWHHITGFFFGIFICTWLFSAWAPISPTFSNLFNNNKKAGNAFRSRPSIPAAPPIEKYNLDYRKAIAEVSKTHGPVKEITWSNYNDIPLYKLRTVEKEIILDASADSIRPFQITEETIYAAVKKLTADTVHYTIVKMEEYDNYYISRRRTLPLPVYKVTLDNESGDCYYYNLKSFQPQHYDNNGRWKRWAFRGLHRLDFKFLIDRPVLWTIVMWGLLLGCTFVSVSGIVLSVKYIIRLVKRR</sequence>
<keyword evidence="1" id="KW-0472">Membrane</keyword>
<evidence type="ECO:0000313" key="3">
    <source>
        <dbReference type="EMBL" id="KIO44264.1"/>
    </source>
</evidence>
<evidence type="ECO:0008006" key="6">
    <source>
        <dbReference type="Google" id="ProtNLM"/>
    </source>
</evidence>
<evidence type="ECO:0000313" key="4">
    <source>
        <dbReference type="Proteomes" id="UP000031937"/>
    </source>
</evidence>
<reference evidence="2 4" key="2">
    <citation type="submission" date="2014-07" db="EMBL/GenBank/DDBJ databases">
        <title>Porphyromonadaceae bacterium OUH 334697 = ATCC BAA-2682 = DSM 28341 draft genome.</title>
        <authorList>
            <person name="Sydenham T.V."/>
            <person name="Hasman H."/>
            <person name="Justesen U.S."/>
        </authorList>
    </citation>
    <scope>NUCLEOTIDE SEQUENCE [LARGE SCALE GENOMIC DNA]</scope>
    <source>
        <strain evidence="2 4">OUH 334697</strain>
    </source>
</reference>
<feature type="transmembrane region" description="Helical" evidence="1">
    <location>
        <begin position="455"/>
        <end position="484"/>
    </location>
</feature>
<protein>
    <recommendedName>
        <fullName evidence="6">PepSY domain-containing protein</fullName>
    </recommendedName>
</protein>
<name>A0A0C3RFY6_9PORP</name>
<keyword evidence="1" id="KW-0812">Transmembrane</keyword>
<dbReference type="Proteomes" id="UP000031980">
    <property type="component" value="Unassembled WGS sequence"/>
</dbReference>
<dbReference type="Proteomes" id="UP000031937">
    <property type="component" value="Unassembled WGS sequence"/>
</dbReference>
<keyword evidence="1" id="KW-1133">Transmembrane helix</keyword>
<evidence type="ECO:0000256" key="1">
    <source>
        <dbReference type="SAM" id="Phobius"/>
    </source>
</evidence>
<proteinExistence type="predicted"/>
<accession>A0A0C3RFY6</accession>
<dbReference type="InterPro" id="IPR005625">
    <property type="entry name" value="PepSY-ass_TM"/>
</dbReference>
<dbReference type="PANTHER" id="PTHR34219:SF6">
    <property type="entry name" value="BLR3280 PROTEIN"/>
    <property type="match status" value="1"/>
</dbReference>
<dbReference type="EMBL" id="JPIU01000039">
    <property type="protein sequence ID" value="KIO44264.1"/>
    <property type="molecule type" value="Genomic_DNA"/>
</dbReference>
<organism evidence="3 5">
    <name type="scientific">Sanguibacteroides justesenii</name>
    <dbReference type="NCBI Taxonomy" id="1547597"/>
    <lineage>
        <taxon>Bacteria</taxon>
        <taxon>Pseudomonadati</taxon>
        <taxon>Bacteroidota</taxon>
        <taxon>Bacteroidia</taxon>
        <taxon>Bacteroidales</taxon>
        <taxon>Porphyromonadaceae</taxon>
        <taxon>Sanguibacteroides</taxon>
    </lineage>
</organism>
<evidence type="ECO:0000313" key="2">
    <source>
        <dbReference type="EMBL" id="KIO44225.1"/>
    </source>
</evidence>
<keyword evidence="5" id="KW-1185">Reference proteome</keyword>
<gene>
    <name evidence="3" type="ORF">BA92_08600</name>
    <name evidence="2" type="ORF">IE90_09100</name>
</gene>
<dbReference type="RefSeq" id="WP_041503543.1">
    <property type="nucleotide sequence ID" value="NZ_JPIT01000030.1"/>
</dbReference>
<feature type="transmembrane region" description="Helical" evidence="1">
    <location>
        <begin position="207"/>
        <end position="232"/>
    </location>
</feature>
<feature type="transmembrane region" description="Helical" evidence="1">
    <location>
        <begin position="253"/>
        <end position="273"/>
    </location>
</feature>
<dbReference type="EMBL" id="JPIT01000030">
    <property type="protein sequence ID" value="KIO44225.1"/>
    <property type="molecule type" value="Genomic_DNA"/>
</dbReference>